<proteinExistence type="inferred from homology"/>
<dbReference type="PANTHER" id="PTHR32054">
    <property type="entry name" value="HEAVY CHAIN, PUTATIVE, EXPRESSED-RELATED-RELATED"/>
    <property type="match status" value="1"/>
</dbReference>
<organism evidence="4 5">
    <name type="scientific">Solanum commersonii</name>
    <name type="common">Commerson's wild potato</name>
    <name type="synonym">Commerson's nightshade</name>
    <dbReference type="NCBI Taxonomy" id="4109"/>
    <lineage>
        <taxon>Eukaryota</taxon>
        <taxon>Viridiplantae</taxon>
        <taxon>Streptophyta</taxon>
        <taxon>Embryophyta</taxon>
        <taxon>Tracheophyta</taxon>
        <taxon>Spermatophyta</taxon>
        <taxon>Magnoliopsida</taxon>
        <taxon>eudicotyledons</taxon>
        <taxon>Gunneridae</taxon>
        <taxon>Pentapetalae</taxon>
        <taxon>asterids</taxon>
        <taxon>lamiids</taxon>
        <taxon>Solanales</taxon>
        <taxon>Solanaceae</taxon>
        <taxon>Solanoideae</taxon>
        <taxon>Solaneae</taxon>
        <taxon>Solanum</taxon>
    </lineage>
</organism>
<protein>
    <submittedName>
        <fullName evidence="4">Uncharacterized protein</fullName>
    </submittedName>
</protein>
<comment type="caution">
    <text evidence="4">The sequence shown here is derived from an EMBL/GenBank/DDBJ whole genome shotgun (WGS) entry which is preliminary data.</text>
</comment>
<keyword evidence="5" id="KW-1185">Reference proteome</keyword>
<evidence type="ECO:0000256" key="2">
    <source>
        <dbReference type="ARBA" id="ARBA00023054"/>
    </source>
</evidence>
<dbReference type="EMBL" id="JACXVP010000002">
    <property type="protein sequence ID" value="KAG5623645.1"/>
    <property type="molecule type" value="Genomic_DNA"/>
</dbReference>
<dbReference type="Proteomes" id="UP000824120">
    <property type="component" value="Chromosome 2"/>
</dbReference>
<reference evidence="4 5" key="1">
    <citation type="submission" date="2020-09" db="EMBL/GenBank/DDBJ databases">
        <title>De no assembly of potato wild relative species, Solanum commersonii.</title>
        <authorList>
            <person name="Cho K."/>
        </authorList>
    </citation>
    <scope>NUCLEOTIDE SEQUENCE [LARGE SCALE GENOMIC DNA]</scope>
    <source>
        <strain evidence="4">LZ3.2</strain>
        <tissue evidence="4">Leaf</tissue>
    </source>
</reference>
<dbReference type="GO" id="GO:0005829">
    <property type="term" value="C:cytosol"/>
    <property type="evidence" value="ECO:0007669"/>
    <property type="project" value="TreeGrafter"/>
</dbReference>
<keyword evidence="2 3" id="KW-0175">Coiled coil</keyword>
<evidence type="ECO:0000313" key="5">
    <source>
        <dbReference type="Proteomes" id="UP000824120"/>
    </source>
</evidence>
<dbReference type="PANTHER" id="PTHR32054:SF2">
    <property type="entry name" value="PROTEIN PLASTID MOVEMENT IMPAIRED 2"/>
    <property type="match status" value="1"/>
</dbReference>
<evidence type="ECO:0000256" key="1">
    <source>
        <dbReference type="ARBA" id="ARBA00005485"/>
    </source>
</evidence>
<dbReference type="OrthoDB" id="685331at2759"/>
<feature type="coiled-coil region" evidence="3">
    <location>
        <begin position="170"/>
        <end position="222"/>
    </location>
</feature>
<dbReference type="AlphaFoldDB" id="A0A9J6AG62"/>
<accession>A0A9J6AG62</accession>
<name>A0A9J6AG62_SOLCO</name>
<gene>
    <name evidence="4" type="ORF">H5410_008863</name>
</gene>
<dbReference type="GO" id="GO:0009904">
    <property type="term" value="P:chloroplast accumulation movement"/>
    <property type="evidence" value="ECO:0007669"/>
    <property type="project" value="TreeGrafter"/>
</dbReference>
<dbReference type="GO" id="GO:0009903">
    <property type="term" value="P:chloroplast avoidance movement"/>
    <property type="evidence" value="ECO:0007669"/>
    <property type="project" value="TreeGrafter"/>
</dbReference>
<sequence length="222" mass="25063">MELITPAPAGNSRIILMNHFSDVLSTNHYQSNPKGEESFMKESLGSSVKAAIDLYKGNSAMNQSSIMKSLEKPYARTSQLHLARRDMGRLGESRKVAEVEKAQAETELLDARKMVKELSSRIEELNSRLSVQNQDLEKLKTAKRGGNWGDPQNNQHSKVVAELGYAKEELIKLKQDMASIIEEKRRAEQEIETSSLKMQIFSSKVEALRKEVEELNEELRAS</sequence>
<feature type="coiled-coil region" evidence="3">
    <location>
        <begin position="94"/>
        <end position="142"/>
    </location>
</feature>
<evidence type="ECO:0000256" key="3">
    <source>
        <dbReference type="SAM" id="Coils"/>
    </source>
</evidence>
<comment type="similarity">
    <text evidence="1">Belongs to the WEB family.</text>
</comment>
<evidence type="ECO:0000313" key="4">
    <source>
        <dbReference type="EMBL" id="KAG5623645.1"/>
    </source>
</evidence>